<name>A0A9P1D0J2_9DINO</name>
<evidence type="ECO:0000313" key="3">
    <source>
        <dbReference type="Proteomes" id="UP001152797"/>
    </source>
</evidence>
<dbReference type="EMBL" id="CAMXCT030002968">
    <property type="protein sequence ID" value="CAL4788921.1"/>
    <property type="molecule type" value="Genomic_DNA"/>
</dbReference>
<organism evidence="1">
    <name type="scientific">Cladocopium goreaui</name>
    <dbReference type="NCBI Taxonomy" id="2562237"/>
    <lineage>
        <taxon>Eukaryota</taxon>
        <taxon>Sar</taxon>
        <taxon>Alveolata</taxon>
        <taxon>Dinophyceae</taxon>
        <taxon>Suessiales</taxon>
        <taxon>Symbiodiniaceae</taxon>
        <taxon>Cladocopium</taxon>
    </lineage>
</organism>
<gene>
    <name evidence="1" type="ORF">C1SCF055_LOCUS27639</name>
</gene>
<keyword evidence="3" id="KW-1185">Reference proteome</keyword>
<dbReference type="Proteomes" id="UP001152797">
    <property type="component" value="Unassembled WGS sequence"/>
</dbReference>
<dbReference type="EMBL" id="CAMXCT020002968">
    <property type="protein sequence ID" value="CAL1154984.1"/>
    <property type="molecule type" value="Genomic_DNA"/>
</dbReference>
<dbReference type="EMBL" id="CAMXCT010002968">
    <property type="protein sequence ID" value="CAI4001609.1"/>
    <property type="molecule type" value="Genomic_DNA"/>
</dbReference>
<sequence>MQALQLLKFVDAADDGIVLLILRCLGTAALVRLASTSAFISSRLEDGRPSVLHRYVAELLAFRCPAPALQKGPCAALRALCAAGSGRGHCEVLGLALLLSNSEANEDMARMFLDAMFRWELHQRQPAPVKFQDLKARQAVEILLTSLFDPRTEVGCKLLTITAQAVCQAEKDLDTLIEAQAETLLSYCGQGYEATARRRSAAEFIRRRAQHARPGPPSSPAGECSEQHVATLDSAIESLDQTIWGYNQEGYTLACPQMVGFRSLRRMDLPYEHWWVRLDGPAIRRPLCTFLVPASSASVQEPSVSS</sequence>
<accession>A0A9P1D0J2</accession>
<protein>
    <submittedName>
        <fullName evidence="2">Large ribosomal subunit protein bL21m</fullName>
    </submittedName>
</protein>
<evidence type="ECO:0000313" key="1">
    <source>
        <dbReference type="EMBL" id="CAI4001609.1"/>
    </source>
</evidence>
<reference evidence="1" key="1">
    <citation type="submission" date="2022-10" db="EMBL/GenBank/DDBJ databases">
        <authorList>
            <person name="Chen Y."/>
            <person name="Dougan E. K."/>
            <person name="Chan C."/>
            <person name="Rhodes N."/>
            <person name="Thang M."/>
        </authorList>
    </citation>
    <scope>NUCLEOTIDE SEQUENCE</scope>
</reference>
<evidence type="ECO:0000313" key="2">
    <source>
        <dbReference type="EMBL" id="CAL4788921.1"/>
    </source>
</evidence>
<comment type="caution">
    <text evidence="1">The sequence shown here is derived from an EMBL/GenBank/DDBJ whole genome shotgun (WGS) entry which is preliminary data.</text>
</comment>
<dbReference type="AlphaFoldDB" id="A0A9P1D0J2"/>
<dbReference type="OrthoDB" id="10582980at2759"/>
<proteinExistence type="predicted"/>
<reference evidence="2 3" key="2">
    <citation type="submission" date="2024-05" db="EMBL/GenBank/DDBJ databases">
        <authorList>
            <person name="Chen Y."/>
            <person name="Shah S."/>
            <person name="Dougan E. K."/>
            <person name="Thang M."/>
            <person name="Chan C."/>
        </authorList>
    </citation>
    <scope>NUCLEOTIDE SEQUENCE [LARGE SCALE GENOMIC DNA]</scope>
</reference>